<evidence type="ECO:0000313" key="7">
    <source>
        <dbReference type="EMBL" id="VAW03917.1"/>
    </source>
</evidence>
<dbReference type="PANTHER" id="PTHR11138">
    <property type="entry name" value="METHIONYL-TRNA FORMYLTRANSFERASE"/>
    <property type="match status" value="1"/>
</dbReference>
<proteinExistence type="inferred from homology"/>
<accession>A0A3B0SS95</accession>
<dbReference type="InterPro" id="IPR011034">
    <property type="entry name" value="Formyl_transferase-like_C_sf"/>
</dbReference>
<dbReference type="InterPro" id="IPR036477">
    <property type="entry name" value="Formyl_transf_N_sf"/>
</dbReference>
<dbReference type="EC" id="2.1.2.9" evidence="2"/>
<dbReference type="Gene3D" id="3.40.50.12230">
    <property type="match status" value="1"/>
</dbReference>
<dbReference type="Pfam" id="PF02911">
    <property type="entry name" value="Formyl_trans_C"/>
    <property type="match status" value="1"/>
</dbReference>
<dbReference type="CDD" id="cd08646">
    <property type="entry name" value="FMT_core_Met-tRNA-FMT_N"/>
    <property type="match status" value="1"/>
</dbReference>
<dbReference type="Pfam" id="PF00551">
    <property type="entry name" value="Formyl_trans_N"/>
    <property type="match status" value="1"/>
</dbReference>
<dbReference type="EMBL" id="UOEG01000266">
    <property type="protein sequence ID" value="VAW03917.1"/>
    <property type="molecule type" value="Genomic_DNA"/>
</dbReference>
<dbReference type="PANTHER" id="PTHR11138:SF5">
    <property type="entry name" value="METHIONYL-TRNA FORMYLTRANSFERASE, MITOCHONDRIAL"/>
    <property type="match status" value="1"/>
</dbReference>
<evidence type="ECO:0000256" key="3">
    <source>
        <dbReference type="ARBA" id="ARBA00022679"/>
    </source>
</evidence>
<sequence>MMRLIFMGTPDFSVPVLEALVKAGHEIAAVYCQPPRRSGRGKKNRQTPVHARADELGIEVRHPESLKGTEEQAAFADLKADVAVVVAYGLILPQVILDAPQYGCLNIHASLLPRWRGAAPIHRAIMAGDKQTGICIMQMQAGLDTGPVLMRRATDIGPQETTGGLHDRLSRMGAEMIVDALGQLDSLTPAPQPEAGVTYAAKIDKSEARVNWALPADQVDAQIRGLSPFPGAWIEVQGQRLKLLASRMAKGQGAPGEVLDAALTVACGDGAVQLLRLQRAGRGAQDADEFLRGLPLPKGTRI</sequence>
<dbReference type="GO" id="GO:0005829">
    <property type="term" value="C:cytosol"/>
    <property type="evidence" value="ECO:0007669"/>
    <property type="project" value="TreeGrafter"/>
</dbReference>
<name>A0A3B0SS95_9ZZZZ</name>
<dbReference type="CDD" id="cd08704">
    <property type="entry name" value="Met_tRNA_FMT_C"/>
    <property type="match status" value="1"/>
</dbReference>
<gene>
    <name evidence="7" type="ORF">MNBD_ALPHA07-1434</name>
</gene>
<evidence type="ECO:0000259" key="6">
    <source>
        <dbReference type="Pfam" id="PF02911"/>
    </source>
</evidence>
<keyword evidence="4" id="KW-0648">Protein biosynthesis</keyword>
<comment type="similarity">
    <text evidence="1">Belongs to the Fmt family.</text>
</comment>
<dbReference type="InterPro" id="IPR044135">
    <property type="entry name" value="Met-tRNA-FMT_C"/>
</dbReference>
<dbReference type="GO" id="GO:0004479">
    <property type="term" value="F:methionyl-tRNA formyltransferase activity"/>
    <property type="evidence" value="ECO:0007669"/>
    <property type="project" value="UniProtKB-EC"/>
</dbReference>
<dbReference type="AlphaFoldDB" id="A0A3B0SS95"/>
<dbReference type="SUPFAM" id="SSF50486">
    <property type="entry name" value="FMT C-terminal domain-like"/>
    <property type="match status" value="1"/>
</dbReference>
<reference evidence="7" key="1">
    <citation type="submission" date="2018-06" db="EMBL/GenBank/DDBJ databases">
        <authorList>
            <person name="Zhirakovskaya E."/>
        </authorList>
    </citation>
    <scope>NUCLEOTIDE SEQUENCE</scope>
</reference>
<dbReference type="InterPro" id="IPR005794">
    <property type="entry name" value="Fmt"/>
</dbReference>
<keyword evidence="3 7" id="KW-0808">Transferase</keyword>
<dbReference type="HAMAP" id="MF_00182">
    <property type="entry name" value="Formyl_trans"/>
    <property type="match status" value="1"/>
</dbReference>
<dbReference type="NCBIfam" id="TIGR00460">
    <property type="entry name" value="fmt"/>
    <property type="match status" value="1"/>
</dbReference>
<dbReference type="SUPFAM" id="SSF53328">
    <property type="entry name" value="Formyltransferase"/>
    <property type="match status" value="1"/>
</dbReference>
<dbReference type="InterPro" id="IPR041711">
    <property type="entry name" value="Met-tRNA-FMT_N"/>
</dbReference>
<evidence type="ECO:0000256" key="1">
    <source>
        <dbReference type="ARBA" id="ARBA00010699"/>
    </source>
</evidence>
<dbReference type="InterPro" id="IPR005793">
    <property type="entry name" value="Formyl_trans_C"/>
</dbReference>
<feature type="domain" description="Formyl transferase C-terminal" evidence="6">
    <location>
        <begin position="202"/>
        <end position="294"/>
    </location>
</feature>
<protein>
    <recommendedName>
        <fullName evidence="2">methionyl-tRNA formyltransferase</fullName>
        <ecNumber evidence="2">2.1.2.9</ecNumber>
    </recommendedName>
</protein>
<evidence type="ECO:0000256" key="4">
    <source>
        <dbReference type="ARBA" id="ARBA00022917"/>
    </source>
</evidence>
<evidence type="ECO:0000259" key="5">
    <source>
        <dbReference type="Pfam" id="PF00551"/>
    </source>
</evidence>
<evidence type="ECO:0000256" key="2">
    <source>
        <dbReference type="ARBA" id="ARBA00012261"/>
    </source>
</evidence>
<organism evidence="7">
    <name type="scientific">hydrothermal vent metagenome</name>
    <dbReference type="NCBI Taxonomy" id="652676"/>
    <lineage>
        <taxon>unclassified sequences</taxon>
        <taxon>metagenomes</taxon>
        <taxon>ecological metagenomes</taxon>
    </lineage>
</organism>
<feature type="domain" description="Formyl transferase N-terminal" evidence="5">
    <location>
        <begin position="2"/>
        <end position="181"/>
    </location>
</feature>
<dbReference type="InterPro" id="IPR001555">
    <property type="entry name" value="GART_AS"/>
</dbReference>
<dbReference type="PROSITE" id="PS00373">
    <property type="entry name" value="GART"/>
    <property type="match status" value="1"/>
</dbReference>
<dbReference type="InterPro" id="IPR002376">
    <property type="entry name" value="Formyl_transf_N"/>
</dbReference>
<dbReference type="FunFam" id="3.40.50.12230:FF:000001">
    <property type="entry name" value="Methionyl-tRNA formyltransferase"/>
    <property type="match status" value="1"/>
</dbReference>